<dbReference type="EMBL" id="RJUL01000003">
    <property type="protein sequence ID" value="ROQ28512.1"/>
    <property type="molecule type" value="Genomic_DNA"/>
</dbReference>
<keyword evidence="1" id="KW-0805">Transcription regulation</keyword>
<comment type="caution">
    <text evidence="5">The sequence shown here is derived from an EMBL/GenBank/DDBJ whole genome shotgun (WGS) entry which is preliminary data.</text>
</comment>
<keyword evidence="3" id="KW-0472">Membrane</keyword>
<sequence>MGRRNDHSPVEFDKMVVDTVWQWLQNQSASDLSLRKIASLIGYAPSTLVSVYGSYALLLLRVNSATLDRLAQNLAVTDPKAPARDRLLDAALGYLNFAREHPHAFRLIFEHKLAEGQSLPPHFCDKLEAMFGLVEAPLSELRPELSASALHLHARMLWASVHGICQLDIDNKLFLQGAEGQALICALLGHVLDKESQ</sequence>
<evidence type="ECO:0000256" key="2">
    <source>
        <dbReference type="ARBA" id="ARBA00023163"/>
    </source>
</evidence>
<evidence type="ECO:0000313" key="5">
    <source>
        <dbReference type="EMBL" id="ROQ28512.1"/>
    </source>
</evidence>
<keyword evidence="6" id="KW-1185">Reference proteome</keyword>
<evidence type="ECO:0000259" key="4">
    <source>
        <dbReference type="Pfam" id="PF13305"/>
    </source>
</evidence>
<dbReference type="STRING" id="584787.GCA_001247655_00322"/>
<dbReference type="InterPro" id="IPR036271">
    <property type="entry name" value="Tet_transcr_reg_TetR-rel_C_sf"/>
</dbReference>
<feature type="transmembrane region" description="Helical" evidence="3">
    <location>
        <begin position="40"/>
        <end position="60"/>
    </location>
</feature>
<dbReference type="Gene3D" id="1.10.357.10">
    <property type="entry name" value="Tetracycline Repressor, domain 2"/>
    <property type="match status" value="1"/>
</dbReference>
<keyword evidence="3" id="KW-0812">Transmembrane</keyword>
<organism evidence="5 6">
    <name type="scientific">Gallaecimonas pentaromativorans</name>
    <dbReference type="NCBI Taxonomy" id="584787"/>
    <lineage>
        <taxon>Bacteria</taxon>
        <taxon>Pseudomonadati</taxon>
        <taxon>Pseudomonadota</taxon>
        <taxon>Gammaproteobacteria</taxon>
        <taxon>Enterobacterales</taxon>
        <taxon>Gallaecimonadaceae</taxon>
        <taxon>Gallaecimonas</taxon>
    </lineage>
</organism>
<accession>A0A3N1PAV0</accession>
<dbReference type="Proteomes" id="UP000268033">
    <property type="component" value="Unassembled WGS sequence"/>
</dbReference>
<keyword evidence="3" id="KW-1133">Transmembrane helix</keyword>
<gene>
    <name evidence="5" type="ORF">EDC28_103105</name>
</gene>
<feature type="domain" description="HTH-type transcriptional regulator MT1864/Rv1816-like C-terminal" evidence="4">
    <location>
        <begin position="88"/>
        <end position="177"/>
    </location>
</feature>
<proteinExistence type="predicted"/>
<dbReference type="SUPFAM" id="SSF48498">
    <property type="entry name" value="Tetracyclin repressor-like, C-terminal domain"/>
    <property type="match status" value="1"/>
</dbReference>
<name>A0A3N1PAV0_9GAMM</name>
<dbReference type="Pfam" id="PF13305">
    <property type="entry name" value="TetR_C_33"/>
    <property type="match status" value="1"/>
</dbReference>
<protein>
    <submittedName>
        <fullName evidence="5">WHG domain-containing protein</fullName>
    </submittedName>
</protein>
<dbReference type="AlphaFoldDB" id="A0A3N1PAV0"/>
<evidence type="ECO:0000256" key="3">
    <source>
        <dbReference type="SAM" id="Phobius"/>
    </source>
</evidence>
<reference evidence="5 6" key="1">
    <citation type="submission" date="2018-11" db="EMBL/GenBank/DDBJ databases">
        <title>Genomic Encyclopedia of Type Strains, Phase IV (KMG-IV): sequencing the most valuable type-strain genomes for metagenomic binning, comparative biology and taxonomic classification.</title>
        <authorList>
            <person name="Goeker M."/>
        </authorList>
    </citation>
    <scope>NUCLEOTIDE SEQUENCE [LARGE SCALE GENOMIC DNA]</scope>
    <source>
        <strain evidence="5 6">DSM 21945</strain>
    </source>
</reference>
<dbReference type="InterPro" id="IPR025996">
    <property type="entry name" value="MT1864/Rv1816-like_C"/>
</dbReference>
<evidence type="ECO:0000313" key="6">
    <source>
        <dbReference type="Proteomes" id="UP000268033"/>
    </source>
</evidence>
<keyword evidence="2" id="KW-0804">Transcription</keyword>
<evidence type="ECO:0000256" key="1">
    <source>
        <dbReference type="ARBA" id="ARBA00023015"/>
    </source>
</evidence>
<dbReference type="OrthoDB" id="7223515at2"/>
<dbReference type="RefSeq" id="WP_050657387.1">
    <property type="nucleotide sequence ID" value="NZ_JBLXAC010000001.1"/>
</dbReference>